<dbReference type="EMBL" id="NHYE01000194">
    <property type="protein sequence ID" value="PPR07060.1"/>
    <property type="molecule type" value="Genomic_DNA"/>
</dbReference>
<keyword evidence="2" id="KW-1185">Reference proteome</keyword>
<accession>A0A409YVM9</accession>
<evidence type="ECO:0000313" key="1">
    <source>
        <dbReference type="EMBL" id="PPR07060.1"/>
    </source>
</evidence>
<organism evidence="1 2">
    <name type="scientific">Gymnopilus dilepis</name>
    <dbReference type="NCBI Taxonomy" id="231916"/>
    <lineage>
        <taxon>Eukaryota</taxon>
        <taxon>Fungi</taxon>
        <taxon>Dikarya</taxon>
        <taxon>Basidiomycota</taxon>
        <taxon>Agaricomycotina</taxon>
        <taxon>Agaricomycetes</taxon>
        <taxon>Agaricomycetidae</taxon>
        <taxon>Agaricales</taxon>
        <taxon>Agaricineae</taxon>
        <taxon>Hymenogastraceae</taxon>
        <taxon>Gymnopilus</taxon>
    </lineage>
</organism>
<sequence>MNFMNPYAQWAGNNGAPFGDPPTRGALPPANLESGTILTFCLPYPVLSGNVTGPGQKVYFTIQTTAEATTIFQREEPISRIHWSNPTMVEARGVPASRPASQFLALSSDRKYRTMVLGNKRYYWTPYSDGTYLFDGPPGQIMNQRYAKMQAIPVSRPTTVTLEISSDAVHNGLLEPCILAALLLWGGRNID</sequence>
<gene>
    <name evidence="1" type="ORF">CVT26_005261</name>
</gene>
<dbReference type="AlphaFoldDB" id="A0A409YVM9"/>
<reference evidence="1 2" key="1">
    <citation type="journal article" date="2018" name="Evol. Lett.">
        <title>Horizontal gene cluster transfer increased hallucinogenic mushroom diversity.</title>
        <authorList>
            <person name="Reynolds H.T."/>
            <person name="Vijayakumar V."/>
            <person name="Gluck-Thaler E."/>
            <person name="Korotkin H.B."/>
            <person name="Matheny P.B."/>
            <person name="Slot J.C."/>
        </authorList>
    </citation>
    <scope>NUCLEOTIDE SEQUENCE [LARGE SCALE GENOMIC DNA]</scope>
    <source>
        <strain evidence="1 2">SRW20</strain>
    </source>
</reference>
<dbReference type="InParanoid" id="A0A409YVM9"/>
<protein>
    <submittedName>
        <fullName evidence="1">Uncharacterized protein</fullName>
    </submittedName>
</protein>
<dbReference type="OrthoDB" id="3191568at2759"/>
<dbReference type="Proteomes" id="UP000284706">
    <property type="component" value="Unassembled WGS sequence"/>
</dbReference>
<evidence type="ECO:0000313" key="2">
    <source>
        <dbReference type="Proteomes" id="UP000284706"/>
    </source>
</evidence>
<proteinExistence type="predicted"/>
<name>A0A409YVM9_9AGAR</name>
<dbReference type="STRING" id="231916.A0A409YVM9"/>
<comment type="caution">
    <text evidence="1">The sequence shown here is derived from an EMBL/GenBank/DDBJ whole genome shotgun (WGS) entry which is preliminary data.</text>
</comment>